<organism evidence="10 11">
    <name type="scientific">Gordonia effusa NBRC 100432</name>
    <dbReference type="NCBI Taxonomy" id="1077974"/>
    <lineage>
        <taxon>Bacteria</taxon>
        <taxon>Bacillati</taxon>
        <taxon>Actinomycetota</taxon>
        <taxon>Actinomycetes</taxon>
        <taxon>Mycobacteriales</taxon>
        <taxon>Gordoniaceae</taxon>
        <taxon>Gordonia</taxon>
    </lineage>
</organism>
<feature type="compositionally biased region" description="Basic and acidic residues" evidence="7">
    <location>
        <begin position="1"/>
        <end position="12"/>
    </location>
</feature>
<feature type="region of interest" description="Disordered" evidence="7">
    <location>
        <begin position="1"/>
        <end position="21"/>
    </location>
</feature>
<dbReference type="STRING" id="1077974.GOEFS_061_00270"/>
<feature type="transmembrane region" description="Helical" evidence="8">
    <location>
        <begin position="338"/>
        <end position="360"/>
    </location>
</feature>
<sequence length="473" mass="50365">MGAHDKPDDSDPTRVVPADTGRTLLDDGVDEEQARRAIADVVGHPKFWLAPVAAVVGLMCLMAAMYMGAVVNPTKNLHNFPIALVNEDVGGSTAEGQPKQNFGDQIVKSMVPTAAKSGIVLTETDRTGALRELNSGKAYGVVYIGPNFTNVAINMGRSAAPLIQIKPEQPKIDIYINRGSGTFASSITTVFAERVGKQVNAEFGKQMTATVRQQLVANDLDFSGAAQLALAAPVDVVVSEPAPLPDGSANGLSAFYFTLLLVLAGFTGAMMVSVIVDGTLGQLPVEFGPLFLLRKRLPISRWGTLAAKWTIMMIIAALQSALYLAVCAAVGTSLPNSFVLWLFSVLAITAVGVTASAMMAVFGNLGLILNLVFFVILGLPSSGGTVPLEASPRIFEWLAKVEPMHQVYVGVRAILYFDADFGAGFGESIIVCVIGLILGLVLGVVVTKWYDRRDWHRLPDQIALPPRLAKLTE</sequence>
<comment type="subcellular location">
    <subcellularLocation>
        <location evidence="1">Cell membrane</location>
        <topology evidence="1">Multi-pass membrane protein</topology>
    </subcellularLocation>
</comment>
<reference evidence="10 11" key="1">
    <citation type="submission" date="2011-12" db="EMBL/GenBank/DDBJ databases">
        <title>Whole genome shotgun sequence of Gordonia effusa NBRC 100432.</title>
        <authorList>
            <person name="Yoshida I."/>
            <person name="Takarada H."/>
            <person name="Hosoyama A."/>
            <person name="Tsuchikane K."/>
            <person name="Katsumata H."/>
            <person name="Yamazaki S."/>
            <person name="Fujita N."/>
        </authorList>
    </citation>
    <scope>NUCLEOTIDE SEQUENCE [LARGE SCALE GENOMIC DNA]</scope>
    <source>
        <strain evidence="10 11">NBRC 100432</strain>
    </source>
</reference>
<evidence type="ECO:0000313" key="10">
    <source>
        <dbReference type="EMBL" id="GAB18688.1"/>
    </source>
</evidence>
<dbReference type="EMBL" id="BAEH01000061">
    <property type="protein sequence ID" value="GAB18688.1"/>
    <property type="molecule type" value="Genomic_DNA"/>
</dbReference>
<feature type="transmembrane region" description="Helical" evidence="8">
    <location>
        <begin position="48"/>
        <end position="71"/>
    </location>
</feature>
<dbReference type="Gene3D" id="3.40.1710.10">
    <property type="entry name" value="abc type-2 transporter like domain"/>
    <property type="match status" value="1"/>
</dbReference>
<evidence type="ECO:0000256" key="5">
    <source>
        <dbReference type="ARBA" id="ARBA00022989"/>
    </source>
</evidence>
<evidence type="ECO:0000256" key="6">
    <source>
        <dbReference type="ARBA" id="ARBA00023136"/>
    </source>
</evidence>
<name>H0R0T7_9ACTN</name>
<protein>
    <recommendedName>
        <fullName evidence="9">DUF3533 domain-containing protein</fullName>
    </recommendedName>
</protein>
<comment type="caution">
    <text evidence="10">The sequence shown here is derived from an EMBL/GenBank/DDBJ whole genome shotgun (WGS) entry which is preliminary data.</text>
</comment>
<keyword evidence="5 8" id="KW-1133">Transmembrane helix</keyword>
<dbReference type="Pfam" id="PF12051">
    <property type="entry name" value="DUF3533"/>
    <property type="match status" value="1"/>
</dbReference>
<comment type="similarity">
    <text evidence="2">Belongs to the ABC-2 integral membrane protein family.</text>
</comment>
<accession>H0R0T7</accession>
<dbReference type="InterPro" id="IPR051328">
    <property type="entry name" value="T7SS_ABC-Transporter"/>
</dbReference>
<dbReference type="PANTHER" id="PTHR43077:SF8">
    <property type="entry name" value="DOXORUBICIN RESISTANCE ABC TRANSPORTER PERMEASE PROTEIN DRRB"/>
    <property type="match status" value="1"/>
</dbReference>
<dbReference type="PANTHER" id="PTHR43077">
    <property type="entry name" value="TRANSPORT PERMEASE YVFS-RELATED"/>
    <property type="match status" value="1"/>
</dbReference>
<keyword evidence="4 8" id="KW-0812">Transmembrane</keyword>
<feature type="transmembrane region" description="Helical" evidence="8">
    <location>
        <begin position="428"/>
        <end position="450"/>
    </location>
</feature>
<feature type="transmembrane region" description="Helical" evidence="8">
    <location>
        <begin position="254"/>
        <end position="276"/>
    </location>
</feature>
<gene>
    <name evidence="10" type="ORF">GOEFS_061_00270</name>
</gene>
<keyword evidence="3" id="KW-1003">Cell membrane</keyword>
<dbReference type="RefSeq" id="WP_007318024.1">
    <property type="nucleotide sequence ID" value="NZ_BAEH01000061.1"/>
</dbReference>
<keyword evidence="6 8" id="KW-0472">Membrane</keyword>
<evidence type="ECO:0000256" key="1">
    <source>
        <dbReference type="ARBA" id="ARBA00004651"/>
    </source>
</evidence>
<dbReference type="GO" id="GO:0005886">
    <property type="term" value="C:plasma membrane"/>
    <property type="evidence" value="ECO:0007669"/>
    <property type="project" value="UniProtKB-SubCell"/>
</dbReference>
<evidence type="ECO:0000256" key="8">
    <source>
        <dbReference type="SAM" id="Phobius"/>
    </source>
</evidence>
<keyword evidence="11" id="KW-1185">Reference proteome</keyword>
<evidence type="ECO:0000256" key="3">
    <source>
        <dbReference type="ARBA" id="ARBA00022475"/>
    </source>
</evidence>
<feature type="domain" description="DUF3533" evidence="9">
    <location>
        <begin position="58"/>
        <end position="419"/>
    </location>
</feature>
<evidence type="ECO:0000256" key="4">
    <source>
        <dbReference type="ARBA" id="ARBA00022692"/>
    </source>
</evidence>
<evidence type="ECO:0000256" key="7">
    <source>
        <dbReference type="SAM" id="MobiDB-lite"/>
    </source>
</evidence>
<dbReference type="Proteomes" id="UP000035034">
    <property type="component" value="Unassembled WGS sequence"/>
</dbReference>
<evidence type="ECO:0000259" key="9">
    <source>
        <dbReference type="Pfam" id="PF12051"/>
    </source>
</evidence>
<dbReference type="AlphaFoldDB" id="H0R0T7"/>
<feature type="transmembrane region" description="Helical" evidence="8">
    <location>
        <begin position="305"/>
        <end position="326"/>
    </location>
</feature>
<proteinExistence type="inferred from homology"/>
<dbReference type="eggNOG" id="COG1511">
    <property type="taxonomic scope" value="Bacteria"/>
</dbReference>
<evidence type="ECO:0000256" key="2">
    <source>
        <dbReference type="ARBA" id="ARBA00007783"/>
    </source>
</evidence>
<dbReference type="InterPro" id="IPR022703">
    <property type="entry name" value="DUF3533"/>
</dbReference>
<evidence type="ECO:0000313" key="11">
    <source>
        <dbReference type="Proteomes" id="UP000035034"/>
    </source>
</evidence>